<keyword evidence="2" id="KW-1185">Reference proteome</keyword>
<evidence type="ECO:0000313" key="1">
    <source>
        <dbReference type="EMBL" id="GAA5041287.1"/>
    </source>
</evidence>
<proteinExistence type="predicted"/>
<dbReference type="Proteomes" id="UP001500603">
    <property type="component" value="Unassembled WGS sequence"/>
</dbReference>
<dbReference type="EMBL" id="BAABJM010000001">
    <property type="protein sequence ID" value="GAA5041287.1"/>
    <property type="molecule type" value="Genomic_DNA"/>
</dbReference>
<evidence type="ECO:0000313" key="2">
    <source>
        <dbReference type="Proteomes" id="UP001500603"/>
    </source>
</evidence>
<reference evidence="2" key="1">
    <citation type="journal article" date="2019" name="Int. J. Syst. Evol. Microbiol.">
        <title>The Global Catalogue of Microorganisms (GCM) 10K type strain sequencing project: providing services to taxonomists for standard genome sequencing and annotation.</title>
        <authorList>
            <consortium name="The Broad Institute Genomics Platform"/>
            <consortium name="The Broad Institute Genome Sequencing Center for Infectious Disease"/>
            <person name="Wu L."/>
            <person name="Ma J."/>
        </authorList>
    </citation>
    <scope>NUCLEOTIDE SEQUENCE [LARGE SCALE GENOMIC DNA]</scope>
    <source>
        <strain evidence="2">JCM 18298</strain>
    </source>
</reference>
<organism evidence="1 2">
    <name type="scientific">Nocardia callitridis</name>
    <dbReference type="NCBI Taxonomy" id="648753"/>
    <lineage>
        <taxon>Bacteria</taxon>
        <taxon>Bacillati</taxon>
        <taxon>Actinomycetota</taxon>
        <taxon>Actinomycetes</taxon>
        <taxon>Mycobacteriales</taxon>
        <taxon>Nocardiaceae</taxon>
        <taxon>Nocardia</taxon>
    </lineage>
</organism>
<comment type="caution">
    <text evidence="1">The sequence shown here is derived from an EMBL/GenBank/DDBJ whole genome shotgun (WGS) entry which is preliminary data.</text>
</comment>
<sequence>MNSIVNINAFGFMADAADAPMPASRGILALQGISTSCFDASTALVNPPVYPSVVVKHVFSGGWQHVALGVSAMEANEPAAALQAVRLRDAHPATVIRNRQRCRPR</sequence>
<accession>A0ABP9JTS6</accession>
<protein>
    <submittedName>
        <fullName evidence="1">Uncharacterized protein</fullName>
    </submittedName>
</protein>
<gene>
    <name evidence="1" type="ORF">GCM10023318_00080</name>
</gene>
<name>A0ABP9JTS6_9NOCA</name>
<dbReference type="RefSeq" id="WP_345492856.1">
    <property type="nucleotide sequence ID" value="NZ_BAABJM010000001.1"/>
</dbReference>